<evidence type="ECO:0000313" key="7">
    <source>
        <dbReference type="EMBL" id="KAK1770976.1"/>
    </source>
</evidence>
<dbReference type="RefSeq" id="XP_060287189.1">
    <property type="nucleotide sequence ID" value="XM_060422797.1"/>
</dbReference>
<dbReference type="AlphaFoldDB" id="A0AAJ0CB01"/>
<evidence type="ECO:0000256" key="3">
    <source>
        <dbReference type="ARBA" id="ARBA00022692"/>
    </source>
</evidence>
<dbReference type="PANTHER" id="PTHR13353">
    <property type="entry name" value="TRANSMEMBRANE PROTEIN 19"/>
    <property type="match status" value="1"/>
</dbReference>
<name>A0AAJ0CB01_9PEZI</name>
<evidence type="ECO:0000256" key="2">
    <source>
        <dbReference type="ARBA" id="ARBA00009012"/>
    </source>
</evidence>
<dbReference type="InterPro" id="IPR002794">
    <property type="entry name" value="DUF92_TMEM19"/>
</dbReference>
<protein>
    <submittedName>
        <fullName evidence="7">Integral membrane protein DUF92-domain-containing protein</fullName>
    </submittedName>
</protein>
<dbReference type="Proteomes" id="UP001244011">
    <property type="component" value="Unassembled WGS sequence"/>
</dbReference>
<dbReference type="GeneID" id="85305984"/>
<gene>
    <name evidence="7" type="ORF">QBC33DRAFT_224915</name>
</gene>
<feature type="transmembrane region" description="Helical" evidence="6">
    <location>
        <begin position="366"/>
        <end position="386"/>
    </location>
</feature>
<evidence type="ECO:0000256" key="4">
    <source>
        <dbReference type="ARBA" id="ARBA00022989"/>
    </source>
</evidence>
<dbReference type="Pfam" id="PF01940">
    <property type="entry name" value="DUF92"/>
    <property type="match status" value="1"/>
</dbReference>
<feature type="transmembrane region" description="Helical" evidence="6">
    <location>
        <begin position="29"/>
        <end position="56"/>
    </location>
</feature>
<dbReference type="EMBL" id="MU838999">
    <property type="protein sequence ID" value="KAK1770976.1"/>
    <property type="molecule type" value="Genomic_DNA"/>
</dbReference>
<feature type="transmembrane region" description="Helical" evidence="6">
    <location>
        <begin position="188"/>
        <end position="211"/>
    </location>
</feature>
<evidence type="ECO:0000313" key="8">
    <source>
        <dbReference type="Proteomes" id="UP001244011"/>
    </source>
</evidence>
<dbReference type="GO" id="GO:0016020">
    <property type="term" value="C:membrane"/>
    <property type="evidence" value="ECO:0007669"/>
    <property type="project" value="UniProtKB-SubCell"/>
</dbReference>
<comment type="subcellular location">
    <subcellularLocation>
        <location evidence="1">Membrane</location>
        <topology evidence="1">Multi-pass membrane protein</topology>
    </subcellularLocation>
</comment>
<reference evidence="7" key="1">
    <citation type="submission" date="2023-06" db="EMBL/GenBank/DDBJ databases">
        <title>Genome-scale phylogeny and comparative genomics of the fungal order Sordariales.</title>
        <authorList>
            <consortium name="Lawrence Berkeley National Laboratory"/>
            <person name="Hensen N."/>
            <person name="Bonometti L."/>
            <person name="Westerberg I."/>
            <person name="Brannstrom I.O."/>
            <person name="Guillou S."/>
            <person name="Cros-Aarteil S."/>
            <person name="Calhoun S."/>
            <person name="Haridas S."/>
            <person name="Kuo A."/>
            <person name="Mondo S."/>
            <person name="Pangilinan J."/>
            <person name="Riley R."/>
            <person name="Labutti K."/>
            <person name="Andreopoulos B."/>
            <person name="Lipzen A."/>
            <person name="Chen C."/>
            <person name="Yanf M."/>
            <person name="Daum C."/>
            <person name="Ng V."/>
            <person name="Clum A."/>
            <person name="Steindorff A."/>
            <person name="Ohm R."/>
            <person name="Martin F."/>
            <person name="Silar P."/>
            <person name="Natvig D."/>
            <person name="Lalanne C."/>
            <person name="Gautier V."/>
            <person name="Ament-Velasquez S.L."/>
            <person name="Kruys A."/>
            <person name="Hutchinson M.I."/>
            <person name="Powell A.J."/>
            <person name="Barry K."/>
            <person name="Miller A.N."/>
            <person name="Grigoriev I.V."/>
            <person name="Debuchy R."/>
            <person name="Gladieux P."/>
            <person name="Thoren M.H."/>
            <person name="Johannesson H."/>
        </authorList>
    </citation>
    <scope>NUCLEOTIDE SEQUENCE</scope>
    <source>
        <strain evidence="7">8032-3</strain>
    </source>
</reference>
<proteinExistence type="inferred from homology"/>
<keyword evidence="5 6" id="KW-0472">Membrane</keyword>
<evidence type="ECO:0000256" key="5">
    <source>
        <dbReference type="ARBA" id="ARBA00023136"/>
    </source>
</evidence>
<keyword evidence="8" id="KW-1185">Reference proteome</keyword>
<comment type="caution">
    <text evidence="7">The sequence shown here is derived from an EMBL/GenBank/DDBJ whole genome shotgun (WGS) entry which is preliminary data.</text>
</comment>
<dbReference type="PANTHER" id="PTHR13353:SF5">
    <property type="entry name" value="TRANSMEMBRANE PROTEIN 19"/>
    <property type="match status" value="1"/>
</dbReference>
<evidence type="ECO:0000256" key="6">
    <source>
        <dbReference type="SAM" id="Phobius"/>
    </source>
</evidence>
<keyword evidence="3 6" id="KW-0812">Transmembrane</keyword>
<sequence>MKAIIAVPATLLLCYRAYSKKSLTPAGIFAAFLTAVAHAVHPWNLPFVLLVVFFLAGTRVTHIKKEIKASLTVASQGTSGGEGPRTHVQVLANSLVASVLCLLHAYQLHQRKEALITSLSADAPAGPPPGSLCFSWGGDLLVVGIIANYASVAADTFSSELGILSRSQPRLVTSPTLRRVPPGTNGGVTALGLAAGLVGSMVVVAAAMVFLPLCTDQTAGRLGGGAAAWTAEQRRMLMLGLALWGGLGSLLDSFLGGLFQRSVKDVRSGRIVEGEGGIRVLVSPTSDPAGSTHFEGGADAKAKLLSGEGRDAVEKVDAAVGHESETEADACAKYDARNKHRRSSFGDERPSRVVESGWDLLDNNDVNFLMAFTMSFGAMGIAGWYWGIPMNQIFEA</sequence>
<comment type="similarity">
    <text evidence="2">Belongs to the TMEM19 family.</text>
</comment>
<feature type="transmembrane region" description="Helical" evidence="6">
    <location>
        <begin position="237"/>
        <end position="259"/>
    </location>
</feature>
<organism evidence="7 8">
    <name type="scientific">Phialemonium atrogriseum</name>
    <dbReference type="NCBI Taxonomy" id="1093897"/>
    <lineage>
        <taxon>Eukaryota</taxon>
        <taxon>Fungi</taxon>
        <taxon>Dikarya</taxon>
        <taxon>Ascomycota</taxon>
        <taxon>Pezizomycotina</taxon>
        <taxon>Sordariomycetes</taxon>
        <taxon>Sordariomycetidae</taxon>
        <taxon>Cephalothecales</taxon>
        <taxon>Cephalothecaceae</taxon>
        <taxon>Phialemonium</taxon>
    </lineage>
</organism>
<evidence type="ECO:0000256" key="1">
    <source>
        <dbReference type="ARBA" id="ARBA00004141"/>
    </source>
</evidence>
<keyword evidence="4 6" id="KW-1133">Transmembrane helix</keyword>
<accession>A0AAJ0CB01</accession>